<dbReference type="Gene3D" id="3.40.50.10490">
    <property type="entry name" value="Glucose-6-phosphate isomerase like protein, domain 1"/>
    <property type="match status" value="1"/>
</dbReference>
<dbReference type="GO" id="GO:0006412">
    <property type="term" value="P:translation"/>
    <property type="evidence" value="ECO:0007669"/>
    <property type="project" value="UniProtKB-UniRule"/>
</dbReference>
<dbReference type="HAMAP" id="MF_00291_B">
    <property type="entry name" value="Ribosomal_uS2_B"/>
    <property type="match status" value="1"/>
</dbReference>
<feature type="compositionally biased region" description="Basic residues" evidence="7">
    <location>
        <begin position="266"/>
        <end position="275"/>
    </location>
</feature>
<evidence type="ECO:0000256" key="1">
    <source>
        <dbReference type="ARBA" id="ARBA00006242"/>
    </source>
</evidence>
<sequence length="290" mass="32514">MTAVSMKQLLEAGAHFGHQTKRWNPKMKKYIFGSRNGIYIIDLQKTLRKLREAYEFIQGVAAQGEQVLFVGTKRQSQEPIAAEAQQCNMPYVTQRWWGGMLTNFATIRKSINRLRRLEAMLAEGGSDALSKKEILKLDKERQRLEKFLGGIKTMDRLPKAIFIVDPRKERIALHEAQRLGIPVVAIVDTNCDPSGIEYVIPSNDDAIRAIRLIASQVTEAVAEGRVEFTTREAERAEGEMGAGDLDEEALARLSEEDEEDEDAAGRGKRKRSSGRKRVESNSPKTLGASL</sequence>
<keyword evidence="3 5" id="KW-0687">Ribonucleoprotein</keyword>
<evidence type="ECO:0000313" key="8">
    <source>
        <dbReference type="EMBL" id="MBI2877872.1"/>
    </source>
</evidence>
<keyword evidence="2 5" id="KW-0689">Ribosomal protein</keyword>
<dbReference type="PRINTS" id="PR00395">
    <property type="entry name" value="RIBOSOMALS2"/>
</dbReference>
<dbReference type="GO" id="GO:0022627">
    <property type="term" value="C:cytosolic small ribosomal subunit"/>
    <property type="evidence" value="ECO:0007669"/>
    <property type="project" value="TreeGrafter"/>
</dbReference>
<dbReference type="Pfam" id="PF00318">
    <property type="entry name" value="Ribosomal_S2"/>
    <property type="match status" value="1"/>
</dbReference>
<evidence type="ECO:0000256" key="4">
    <source>
        <dbReference type="ARBA" id="ARBA00035256"/>
    </source>
</evidence>
<protein>
    <recommendedName>
        <fullName evidence="4 5">Small ribosomal subunit protein uS2</fullName>
    </recommendedName>
</protein>
<evidence type="ECO:0000256" key="5">
    <source>
        <dbReference type="HAMAP-Rule" id="MF_00291"/>
    </source>
</evidence>
<dbReference type="InterPro" id="IPR018130">
    <property type="entry name" value="Ribosomal_uS2_CS"/>
</dbReference>
<dbReference type="Gene3D" id="1.10.287.610">
    <property type="entry name" value="Helix hairpin bin"/>
    <property type="match status" value="1"/>
</dbReference>
<dbReference type="GO" id="GO:0003735">
    <property type="term" value="F:structural constituent of ribosome"/>
    <property type="evidence" value="ECO:0007669"/>
    <property type="project" value="InterPro"/>
</dbReference>
<dbReference type="Proteomes" id="UP000769766">
    <property type="component" value="Unassembled WGS sequence"/>
</dbReference>
<dbReference type="InterPro" id="IPR005706">
    <property type="entry name" value="Ribosomal_uS2_bac/mit/plastid"/>
</dbReference>
<dbReference type="PROSITE" id="PS00963">
    <property type="entry name" value="RIBOSOMAL_S2_2"/>
    <property type="match status" value="1"/>
</dbReference>
<dbReference type="PANTHER" id="PTHR12534">
    <property type="entry name" value="30S RIBOSOMAL PROTEIN S2 PROKARYOTIC AND ORGANELLAR"/>
    <property type="match status" value="1"/>
</dbReference>
<evidence type="ECO:0000256" key="6">
    <source>
        <dbReference type="RuleBase" id="RU003631"/>
    </source>
</evidence>
<reference evidence="8" key="1">
    <citation type="submission" date="2020-07" db="EMBL/GenBank/DDBJ databases">
        <title>Huge and variable diversity of episymbiotic CPR bacteria and DPANN archaea in groundwater ecosystems.</title>
        <authorList>
            <person name="He C.Y."/>
            <person name="Keren R."/>
            <person name="Whittaker M."/>
            <person name="Farag I.F."/>
            <person name="Doudna J."/>
            <person name="Cate J.H.D."/>
            <person name="Banfield J.F."/>
        </authorList>
    </citation>
    <scope>NUCLEOTIDE SEQUENCE</scope>
    <source>
        <strain evidence="8">NC_groundwater_672_Ag_B-0.1um_62_36</strain>
    </source>
</reference>
<dbReference type="InterPro" id="IPR001865">
    <property type="entry name" value="Ribosomal_uS2"/>
</dbReference>
<dbReference type="EMBL" id="JACPRF010000409">
    <property type="protein sequence ID" value="MBI2877872.1"/>
    <property type="molecule type" value="Genomic_DNA"/>
</dbReference>
<evidence type="ECO:0000256" key="7">
    <source>
        <dbReference type="SAM" id="MobiDB-lite"/>
    </source>
</evidence>
<dbReference type="NCBIfam" id="TIGR01011">
    <property type="entry name" value="rpsB_bact"/>
    <property type="match status" value="1"/>
</dbReference>
<proteinExistence type="inferred from homology"/>
<evidence type="ECO:0000256" key="3">
    <source>
        <dbReference type="ARBA" id="ARBA00023274"/>
    </source>
</evidence>
<comment type="similarity">
    <text evidence="1 5 6">Belongs to the universal ribosomal protein uS2 family.</text>
</comment>
<organism evidence="8 9">
    <name type="scientific">Tectimicrobiota bacterium</name>
    <dbReference type="NCBI Taxonomy" id="2528274"/>
    <lineage>
        <taxon>Bacteria</taxon>
        <taxon>Pseudomonadati</taxon>
        <taxon>Nitrospinota/Tectimicrobiota group</taxon>
        <taxon>Candidatus Tectimicrobiota</taxon>
    </lineage>
</organism>
<gene>
    <name evidence="5 8" type="primary">rpsB</name>
    <name evidence="8" type="ORF">HYY20_13435</name>
</gene>
<dbReference type="AlphaFoldDB" id="A0A932FY00"/>
<dbReference type="PANTHER" id="PTHR12534:SF0">
    <property type="entry name" value="SMALL RIBOSOMAL SUBUNIT PROTEIN US2M"/>
    <property type="match status" value="1"/>
</dbReference>
<dbReference type="SUPFAM" id="SSF52313">
    <property type="entry name" value="Ribosomal protein S2"/>
    <property type="match status" value="1"/>
</dbReference>
<evidence type="ECO:0000313" key="9">
    <source>
        <dbReference type="Proteomes" id="UP000769766"/>
    </source>
</evidence>
<name>A0A932FY00_UNCTE</name>
<dbReference type="InterPro" id="IPR023591">
    <property type="entry name" value="Ribosomal_uS2_flav_dom_sf"/>
</dbReference>
<dbReference type="PROSITE" id="PS00962">
    <property type="entry name" value="RIBOSOMAL_S2_1"/>
    <property type="match status" value="1"/>
</dbReference>
<dbReference type="CDD" id="cd01425">
    <property type="entry name" value="RPS2"/>
    <property type="match status" value="1"/>
</dbReference>
<evidence type="ECO:0000256" key="2">
    <source>
        <dbReference type="ARBA" id="ARBA00022980"/>
    </source>
</evidence>
<accession>A0A932FY00</accession>
<dbReference type="FunFam" id="1.10.287.610:FF:000001">
    <property type="entry name" value="30S ribosomal protein S2"/>
    <property type="match status" value="1"/>
</dbReference>
<feature type="region of interest" description="Disordered" evidence="7">
    <location>
        <begin position="231"/>
        <end position="290"/>
    </location>
</feature>
<comment type="caution">
    <text evidence="8">The sequence shown here is derived from an EMBL/GenBank/DDBJ whole genome shotgun (WGS) entry which is preliminary data.</text>
</comment>